<dbReference type="OrthoDB" id="40902at2759"/>
<feature type="region of interest" description="Disordered" evidence="7">
    <location>
        <begin position="1"/>
        <end position="60"/>
    </location>
</feature>
<feature type="region of interest" description="Disordered" evidence="7">
    <location>
        <begin position="1213"/>
        <end position="1232"/>
    </location>
</feature>
<evidence type="ECO:0000256" key="5">
    <source>
        <dbReference type="ARBA" id="ARBA00022840"/>
    </source>
</evidence>
<sequence>MGLCLARAGPAATQAPESADSHAAHPPAAAAPTQDPAAAPQAQAARGSGHGRRGRVKSRHARGFSELAVAPGLLAHYSVGPQIGKGHYGLVYSGTDRQTHARVAIKLLDKRRSKAHRLDLEVKVLKRLYDHPAIISLLDVFDDPESLQLVFEICTGGELFERIVNQGCYEESEAAYVATQLIEGIIHCHTQGVAHRDLKPENILLKSQDSSEIRIADFGLACLRSESETMRTVCGTWAYTAPEVRTIRIPYTRACDVWSFGVILYILLAGYHPFDPSGDAPDDEVSENVRHLNFDFDDENWDLVSDAARDLVRRCLSYERDRISAEGVLAHRWIRAHCPFGSKSSRHHPRSVQVAATTERVRSPLEHGVQEAGRDAAQAATVAAARSGAHGRTGHGKAAASGAAVLGDPAPRDSRRDGAAALSSRAAAEAASVLDMGGRSAGVDFTGDDDGSVALSTMDDAAALEPEGAHHHGPREAALQRPEMEALPADHANDLGFSAGDTDRSYGPAAFSATIRSHSVEDPTPRDSLPGGGAPQVTAVSESANDDAPETPANIRMREVATSGSDSFGCQSGCRPATATFIAGASGGVAPGISVTTPSPVWRQRKTGGAGEGTNPGPAPSHFPVTRQAQAGPIASRRPRRSSGGLFTDDATSPVSAAGSSAGLRHEPEATAVRASAVVTAPRAPPRSGGRPPVAVPHVAVVSATPATAAATAAAAAAGAGLAIPSPRHVDGDTDADAESLQANTERLPAVEYHTTASTRGLTGSSNGEATLVLSRQSHAATLSTSSPSMAIVFRSASGGTGSNAASPSAAAGRGFADLSPFPLTRRGGAGAGGGVGSGAQLSRGRDVSVEGRLGEGCDAARDVTSGDQRRAQAGSLGSPGPGVAAGSRSHANLPLALAGQGSIALDPVEAAMQDVRPIDLPEGPGDDPAFSFGERVRAASRQPARSNASVVSGAGAAGGRHRRSDSAQLTASGAEGPVMPAGRSETIRPTPTAVMLAAGAGEGATSAPPAPGQPQLDSLTPSGSDVSAMGKVSSNIDATLNPADLGACDCLSPSTPKILITSQRGRARPVAGAAAAGSAANFGPGRAAGASSPESESFKSRHIAGPGSRGSLSPHRSVGRSPRSLRWEAGQTSLEARSVGARAAVEEAGESAHDAVALHYGRFDPPKANTAWRTPVPDSPSVGRAAAGVAGAGGAQAHAGPALVAAASWTAQDNRSQARTPVRSADRSGAASAAADIAVWSGVRGLSSSRRREGPPHLGAVASESGNGNRLPSSSPSGPSDASAGSVDGVSDCGGSVATYRSGLRSQSSRMRLAMVAPSPTSDKPTFVTRVT</sequence>
<feature type="compositionally biased region" description="Low complexity" evidence="7">
    <location>
        <begin position="945"/>
        <end position="955"/>
    </location>
</feature>
<comment type="caution">
    <text evidence="9">The sequence shown here is derived from an EMBL/GenBank/DDBJ whole genome shotgun (WGS) entry which is preliminary data.</text>
</comment>
<keyword evidence="4" id="KW-0418">Kinase</keyword>
<keyword evidence="3 6" id="KW-0547">Nucleotide-binding</keyword>
<dbReference type="PROSITE" id="PS50011">
    <property type="entry name" value="PROTEIN_KINASE_DOM"/>
    <property type="match status" value="1"/>
</dbReference>
<feature type="region of interest" description="Disordered" evidence="7">
    <location>
        <begin position="827"/>
        <end position="889"/>
    </location>
</feature>
<evidence type="ECO:0000256" key="1">
    <source>
        <dbReference type="ARBA" id="ARBA00022527"/>
    </source>
</evidence>
<keyword evidence="1" id="KW-0723">Serine/threonine-protein kinase</keyword>
<reference evidence="9 10" key="1">
    <citation type="submission" date="2019-07" db="EMBL/GenBank/DDBJ databases">
        <title>Genomes of Cafeteria roenbergensis.</title>
        <authorList>
            <person name="Fischer M.G."/>
            <person name="Hackl T."/>
            <person name="Roman M."/>
        </authorList>
    </citation>
    <scope>NUCLEOTIDE SEQUENCE [LARGE SCALE GENOMIC DNA]</scope>
    <source>
        <strain evidence="9 10">E4-10P</strain>
    </source>
</reference>
<evidence type="ECO:0000256" key="7">
    <source>
        <dbReference type="SAM" id="MobiDB-lite"/>
    </source>
</evidence>
<dbReference type="PROSITE" id="PS00108">
    <property type="entry name" value="PROTEIN_KINASE_ST"/>
    <property type="match status" value="1"/>
</dbReference>
<proteinExistence type="predicted"/>
<dbReference type="Gene3D" id="1.10.510.10">
    <property type="entry name" value="Transferase(Phosphotransferase) domain 1"/>
    <property type="match status" value="1"/>
</dbReference>
<feature type="compositionally biased region" description="Gly residues" evidence="7">
    <location>
        <begin position="828"/>
        <end position="838"/>
    </location>
</feature>
<evidence type="ECO:0000256" key="6">
    <source>
        <dbReference type="PROSITE-ProRule" id="PRU10141"/>
    </source>
</evidence>
<feature type="compositionally biased region" description="Polar residues" evidence="7">
    <location>
        <begin position="650"/>
        <end position="659"/>
    </location>
</feature>
<dbReference type="InterPro" id="IPR000719">
    <property type="entry name" value="Prot_kinase_dom"/>
</dbReference>
<feature type="region of interest" description="Disordered" evidence="7">
    <location>
        <begin position="1078"/>
        <end position="1126"/>
    </location>
</feature>
<evidence type="ECO:0000256" key="3">
    <source>
        <dbReference type="ARBA" id="ARBA00022741"/>
    </source>
</evidence>
<evidence type="ECO:0000259" key="8">
    <source>
        <dbReference type="PROSITE" id="PS50011"/>
    </source>
</evidence>
<gene>
    <name evidence="9" type="ORF">FNF27_05313</name>
</gene>
<dbReference type="Proteomes" id="UP000322899">
    <property type="component" value="Unassembled WGS sequence"/>
</dbReference>
<dbReference type="InterPro" id="IPR011009">
    <property type="entry name" value="Kinase-like_dom_sf"/>
</dbReference>
<feature type="region of interest" description="Disordered" evidence="7">
    <location>
        <begin position="594"/>
        <end position="670"/>
    </location>
</feature>
<keyword evidence="2" id="KW-0808">Transferase</keyword>
<feature type="compositionally biased region" description="Polar residues" evidence="7">
    <location>
        <begin position="1320"/>
        <end position="1333"/>
    </location>
</feature>
<dbReference type="SMART" id="SM00220">
    <property type="entry name" value="S_TKc"/>
    <property type="match status" value="1"/>
</dbReference>
<dbReference type="InterPro" id="IPR050205">
    <property type="entry name" value="CDPK_Ser/Thr_kinases"/>
</dbReference>
<accession>A0A5A8E5Y6</accession>
<dbReference type="Pfam" id="PF00069">
    <property type="entry name" value="Pkinase"/>
    <property type="match status" value="1"/>
</dbReference>
<feature type="binding site" evidence="6">
    <location>
        <position position="106"/>
    </location>
    <ligand>
        <name>ATP</name>
        <dbReference type="ChEBI" id="CHEBI:30616"/>
    </ligand>
</feature>
<keyword evidence="5 6" id="KW-0067">ATP-binding</keyword>
<feature type="compositionally biased region" description="Basic residues" evidence="7">
    <location>
        <begin position="49"/>
        <end position="60"/>
    </location>
</feature>
<feature type="region of interest" description="Disordered" evidence="7">
    <location>
        <begin position="940"/>
        <end position="987"/>
    </location>
</feature>
<feature type="region of interest" description="Disordered" evidence="7">
    <location>
        <begin position="516"/>
        <end position="552"/>
    </location>
</feature>
<protein>
    <recommendedName>
        <fullName evidence="8">Protein kinase domain-containing protein</fullName>
    </recommendedName>
</protein>
<dbReference type="GO" id="GO:0004674">
    <property type="term" value="F:protein serine/threonine kinase activity"/>
    <property type="evidence" value="ECO:0007669"/>
    <property type="project" value="UniProtKB-KW"/>
</dbReference>
<feature type="region of interest" description="Disordered" evidence="7">
    <location>
        <begin position="1169"/>
        <end position="1188"/>
    </location>
</feature>
<feature type="region of interest" description="Disordered" evidence="7">
    <location>
        <begin position="1002"/>
        <end position="1027"/>
    </location>
</feature>
<evidence type="ECO:0000313" key="9">
    <source>
        <dbReference type="EMBL" id="KAA0173225.1"/>
    </source>
</evidence>
<name>A0A5A8E5Y6_CAFRO</name>
<feature type="compositionally biased region" description="Low complexity" evidence="7">
    <location>
        <begin position="24"/>
        <end position="47"/>
    </location>
</feature>
<dbReference type="GO" id="GO:0005524">
    <property type="term" value="F:ATP binding"/>
    <property type="evidence" value="ECO:0007669"/>
    <property type="project" value="UniProtKB-UniRule"/>
</dbReference>
<feature type="domain" description="Protein kinase" evidence="8">
    <location>
        <begin position="77"/>
        <end position="334"/>
    </location>
</feature>
<evidence type="ECO:0000313" key="10">
    <source>
        <dbReference type="Proteomes" id="UP000322899"/>
    </source>
</evidence>
<feature type="compositionally biased region" description="Polar residues" evidence="7">
    <location>
        <begin position="1016"/>
        <end position="1026"/>
    </location>
</feature>
<dbReference type="InterPro" id="IPR017441">
    <property type="entry name" value="Protein_kinase_ATP_BS"/>
</dbReference>
<feature type="region of interest" description="Disordered" evidence="7">
    <location>
        <begin position="385"/>
        <end position="421"/>
    </location>
</feature>
<dbReference type="SUPFAM" id="SSF56112">
    <property type="entry name" value="Protein kinase-like (PK-like)"/>
    <property type="match status" value="1"/>
</dbReference>
<dbReference type="PROSITE" id="PS00107">
    <property type="entry name" value="PROTEIN_KINASE_ATP"/>
    <property type="match status" value="1"/>
</dbReference>
<feature type="compositionally biased region" description="Low complexity" evidence="7">
    <location>
        <begin position="1273"/>
        <end position="1299"/>
    </location>
</feature>
<dbReference type="InterPro" id="IPR008271">
    <property type="entry name" value="Ser/Thr_kinase_AS"/>
</dbReference>
<organism evidence="9 10">
    <name type="scientific">Cafeteria roenbergensis</name>
    <name type="common">Marine flagellate</name>
    <dbReference type="NCBI Taxonomy" id="33653"/>
    <lineage>
        <taxon>Eukaryota</taxon>
        <taxon>Sar</taxon>
        <taxon>Stramenopiles</taxon>
        <taxon>Bigyra</taxon>
        <taxon>Opalozoa</taxon>
        <taxon>Bicosoecida</taxon>
        <taxon>Cafeteriaceae</taxon>
        <taxon>Cafeteria</taxon>
    </lineage>
</organism>
<dbReference type="FunFam" id="1.10.510.10:FF:000571">
    <property type="entry name" value="Maternal embryonic leucine zipper kinase"/>
    <property type="match status" value="1"/>
</dbReference>
<feature type="region of interest" description="Disordered" evidence="7">
    <location>
        <begin position="1247"/>
        <end position="1333"/>
    </location>
</feature>
<feature type="compositionally biased region" description="Basic and acidic residues" evidence="7">
    <location>
        <begin position="844"/>
        <end position="862"/>
    </location>
</feature>
<dbReference type="EMBL" id="VLTO01000036">
    <property type="protein sequence ID" value="KAA0173225.1"/>
    <property type="molecule type" value="Genomic_DNA"/>
</dbReference>
<dbReference type="Gene3D" id="3.30.200.20">
    <property type="entry name" value="Phosphorylase Kinase, domain 1"/>
    <property type="match status" value="1"/>
</dbReference>
<evidence type="ECO:0000256" key="4">
    <source>
        <dbReference type="ARBA" id="ARBA00022777"/>
    </source>
</evidence>
<dbReference type="CDD" id="cd05117">
    <property type="entry name" value="STKc_CAMK"/>
    <property type="match status" value="1"/>
</dbReference>
<evidence type="ECO:0000256" key="2">
    <source>
        <dbReference type="ARBA" id="ARBA00022679"/>
    </source>
</evidence>
<dbReference type="PANTHER" id="PTHR24349">
    <property type="entry name" value="SERINE/THREONINE-PROTEIN KINASE"/>
    <property type="match status" value="1"/>
</dbReference>